<dbReference type="HOGENOM" id="CLU_012334_0_2_1"/>
<proteinExistence type="inferred from homology"/>
<dbReference type="GeneID" id="27694025"/>
<accession>A0A0D2HW04</accession>
<dbReference type="Gene3D" id="2.40.160.120">
    <property type="match status" value="1"/>
</dbReference>
<keyword evidence="5" id="KW-1185">Reference proteome</keyword>
<dbReference type="GO" id="GO:0016020">
    <property type="term" value="C:membrane"/>
    <property type="evidence" value="ECO:0007669"/>
    <property type="project" value="TreeGrafter"/>
</dbReference>
<evidence type="ECO:0000256" key="3">
    <source>
        <dbReference type="SAM" id="MobiDB-lite"/>
    </source>
</evidence>
<dbReference type="Gene3D" id="1.10.287.2720">
    <property type="match status" value="1"/>
</dbReference>
<sequence length="551" mass="61309">MALDFHMWAVTTPAVAPFGFSHHTSPKLNGIPSPSNHIQDLDVTLNKNALVNHFAGSTSYPFARLTKIVAPSFFFAPRTVPTPLPSAFSPVTRNKVREHTTPQSSINTAQVGACKRRMPEVEGGAVPNQSKGSWSSFLKSIASFNGDLSSLTAPAFILSTQSLVEFSAYWAENTSLFIAPTQEKDPARRALLVLKWLLNTLKQQYSSRSEKLGSEKKPLNPFLGELFLGKWDDEFGETTLVSEQVSHHPPVTAYCITNEKHRIRLQGYNGQKASFSRTIQVKQVGHALLTLYPPGSDRVETYLITLPALHIESLIYGAPFVELSKSIYIVSSTGHVSKIDFSGKGWLSGKKNSFTASLWREGEGSEKNPLYTADGQWSDSFVIREGDSKRGREIDTFRPSGIKLSKLNVAPIEEQDVFESRRAWSRVAQSIEKGEMDAASHYKSRIENAQRALRKKEQEEKRNWERVFFSPADPENRMERTFEDLVKVVTNFGLNSWEGAAPDKTAGIWRYSEEKAAKAKKPFHKEGLLALGENSDGTSAPVSRVPTNQST</sequence>
<dbReference type="EMBL" id="KN846981">
    <property type="protein sequence ID" value="KIW97513.1"/>
    <property type="molecule type" value="Genomic_DNA"/>
</dbReference>
<dbReference type="PROSITE" id="PS01013">
    <property type="entry name" value="OSBP"/>
    <property type="match status" value="1"/>
</dbReference>
<evidence type="ECO:0000256" key="1">
    <source>
        <dbReference type="ARBA" id="ARBA00008842"/>
    </source>
</evidence>
<evidence type="ECO:0000313" key="4">
    <source>
        <dbReference type="EMBL" id="KIW97513.1"/>
    </source>
</evidence>
<dbReference type="Proteomes" id="UP000053789">
    <property type="component" value="Unassembled WGS sequence"/>
</dbReference>
<dbReference type="OrthoDB" id="14833at2759"/>
<dbReference type="GO" id="GO:0008142">
    <property type="term" value="F:oxysterol binding"/>
    <property type="evidence" value="ECO:0007669"/>
    <property type="project" value="TreeGrafter"/>
</dbReference>
<dbReference type="Pfam" id="PF01237">
    <property type="entry name" value="Oxysterol_BP"/>
    <property type="match status" value="1"/>
</dbReference>
<name>A0A0D2HW04_CLAB1</name>
<dbReference type="SUPFAM" id="SSF144000">
    <property type="entry name" value="Oxysterol-binding protein-like"/>
    <property type="match status" value="1"/>
</dbReference>
<dbReference type="RefSeq" id="XP_016624182.1">
    <property type="nucleotide sequence ID" value="XM_016758854.1"/>
</dbReference>
<organism evidence="4 5">
    <name type="scientific">Cladophialophora bantiana (strain ATCC 10958 / CBS 173.52 / CDC B-1940 / NIH 8579)</name>
    <name type="common">Xylohypha bantiana</name>
    <dbReference type="NCBI Taxonomy" id="1442370"/>
    <lineage>
        <taxon>Eukaryota</taxon>
        <taxon>Fungi</taxon>
        <taxon>Dikarya</taxon>
        <taxon>Ascomycota</taxon>
        <taxon>Pezizomycotina</taxon>
        <taxon>Eurotiomycetes</taxon>
        <taxon>Chaetothyriomycetidae</taxon>
        <taxon>Chaetothyriales</taxon>
        <taxon>Herpotrichiellaceae</taxon>
        <taxon>Cladophialophora</taxon>
    </lineage>
</organism>
<dbReference type="AlphaFoldDB" id="A0A0D2HW04"/>
<dbReference type="InterPro" id="IPR018494">
    <property type="entry name" value="Oxysterol-bd_CS"/>
</dbReference>
<dbReference type="PANTHER" id="PTHR10972">
    <property type="entry name" value="OXYSTEROL-BINDING PROTEIN-RELATED"/>
    <property type="match status" value="1"/>
</dbReference>
<dbReference type="Gene3D" id="6.10.250.1430">
    <property type="match status" value="1"/>
</dbReference>
<evidence type="ECO:0000256" key="2">
    <source>
        <dbReference type="RuleBase" id="RU003844"/>
    </source>
</evidence>
<dbReference type="GO" id="GO:0005829">
    <property type="term" value="C:cytosol"/>
    <property type="evidence" value="ECO:0007669"/>
    <property type="project" value="TreeGrafter"/>
</dbReference>
<feature type="region of interest" description="Disordered" evidence="3">
    <location>
        <begin position="528"/>
        <end position="551"/>
    </location>
</feature>
<reference evidence="4" key="1">
    <citation type="submission" date="2015-01" db="EMBL/GenBank/DDBJ databases">
        <title>The Genome Sequence of Cladophialophora bantiana CBS 173.52.</title>
        <authorList>
            <consortium name="The Broad Institute Genomics Platform"/>
            <person name="Cuomo C."/>
            <person name="de Hoog S."/>
            <person name="Gorbushina A."/>
            <person name="Stielow B."/>
            <person name="Teixiera M."/>
            <person name="Abouelleil A."/>
            <person name="Chapman S.B."/>
            <person name="Priest M."/>
            <person name="Young S.K."/>
            <person name="Wortman J."/>
            <person name="Nusbaum C."/>
            <person name="Birren B."/>
        </authorList>
    </citation>
    <scope>NUCLEOTIDE SEQUENCE [LARGE SCALE GENOMIC DNA]</scope>
    <source>
        <strain evidence="4">CBS 173.52</strain>
    </source>
</reference>
<evidence type="ECO:0000313" key="5">
    <source>
        <dbReference type="Proteomes" id="UP000053789"/>
    </source>
</evidence>
<dbReference type="GO" id="GO:0120009">
    <property type="term" value="P:intermembrane lipid transfer"/>
    <property type="evidence" value="ECO:0007669"/>
    <property type="project" value="UniProtKB-ARBA"/>
</dbReference>
<dbReference type="FunFam" id="2.40.160.120:FF:000010">
    <property type="entry name" value="Oxysterol-binding protein homolog 4"/>
    <property type="match status" value="1"/>
</dbReference>
<dbReference type="Gene3D" id="3.30.70.3490">
    <property type="match status" value="1"/>
</dbReference>
<protein>
    <submittedName>
        <fullName evidence="4">Uncharacterized protein</fullName>
    </submittedName>
</protein>
<comment type="similarity">
    <text evidence="1 2">Belongs to the OSBP family.</text>
</comment>
<feature type="compositionally biased region" description="Polar residues" evidence="3">
    <location>
        <begin position="535"/>
        <end position="551"/>
    </location>
</feature>
<dbReference type="PANTHER" id="PTHR10972:SF184">
    <property type="entry name" value="OXYSTEROL-BINDING PROTEIN HOMOLOG 4-RELATED"/>
    <property type="match status" value="1"/>
</dbReference>
<dbReference type="InterPro" id="IPR037239">
    <property type="entry name" value="OSBP_sf"/>
</dbReference>
<gene>
    <name evidence="4" type="ORF">Z519_01097</name>
</gene>
<dbReference type="VEuPathDB" id="FungiDB:Z519_01097"/>
<dbReference type="InterPro" id="IPR000648">
    <property type="entry name" value="Oxysterol-bd"/>
</dbReference>